<keyword evidence="6 11" id="KW-0001">2Fe-2S</keyword>
<dbReference type="CDD" id="cd00207">
    <property type="entry name" value="fer2"/>
    <property type="match status" value="1"/>
</dbReference>
<evidence type="ECO:0000313" key="16">
    <source>
        <dbReference type="Proteomes" id="UP000583929"/>
    </source>
</evidence>
<comment type="similarity">
    <text evidence="3 11">Belongs to the 2Fe2S plant-type ferredoxin family.</text>
</comment>
<feature type="non-terminal residue" evidence="13">
    <location>
        <position position="1"/>
    </location>
</feature>
<evidence type="ECO:0000256" key="3">
    <source>
        <dbReference type="ARBA" id="ARBA00007874"/>
    </source>
</evidence>
<keyword evidence="10 11" id="KW-0411">Iron-sulfur</keyword>
<evidence type="ECO:0000313" key="14">
    <source>
        <dbReference type="EMBL" id="KAF4400103.1"/>
    </source>
</evidence>
<keyword evidence="9 11" id="KW-0408">Iron</keyword>
<dbReference type="GO" id="GO:0046872">
    <property type="term" value="F:metal ion binding"/>
    <property type="evidence" value="ECO:0007669"/>
    <property type="project" value="UniProtKB-KW"/>
</dbReference>
<dbReference type="InterPro" id="IPR006058">
    <property type="entry name" value="2Fe2S_fd_BS"/>
</dbReference>
<keyword evidence="11" id="KW-0934">Plastid</keyword>
<evidence type="ECO:0000259" key="12">
    <source>
        <dbReference type="PROSITE" id="PS51085"/>
    </source>
</evidence>
<comment type="cofactor">
    <cofactor evidence="11">
        <name>[2Fe-2S] cluster</name>
        <dbReference type="ChEBI" id="CHEBI:190135"/>
    </cofactor>
    <text evidence="11">Binds 1 [2Fe-2S] cluster.</text>
</comment>
<evidence type="ECO:0000256" key="8">
    <source>
        <dbReference type="ARBA" id="ARBA00022982"/>
    </source>
</evidence>
<evidence type="ECO:0000256" key="6">
    <source>
        <dbReference type="ARBA" id="ARBA00022714"/>
    </source>
</evidence>
<comment type="caution">
    <text evidence="13">The sequence shown here is derived from an EMBL/GenBank/DDBJ whole genome shotgun (WGS) entry which is preliminary data.</text>
</comment>
<evidence type="ECO:0000256" key="7">
    <source>
        <dbReference type="ARBA" id="ARBA00022723"/>
    </source>
</evidence>
<keyword evidence="16" id="KW-1185">Reference proteome</keyword>
<dbReference type="EMBL" id="JAATIP010000144">
    <property type="protein sequence ID" value="KAF4367133.1"/>
    <property type="molecule type" value="Genomic_DNA"/>
</dbReference>
<dbReference type="InterPro" id="IPR001041">
    <property type="entry name" value="2Fe-2S_ferredoxin-type"/>
</dbReference>
<dbReference type="GO" id="GO:0009507">
    <property type="term" value="C:chloroplast"/>
    <property type="evidence" value="ECO:0007669"/>
    <property type="project" value="UniProtKB-SubCell"/>
</dbReference>
<protein>
    <recommendedName>
        <fullName evidence="11">Ferredoxin</fullName>
    </recommendedName>
</protein>
<proteinExistence type="inferred from homology"/>
<dbReference type="EMBL" id="JAATIQ010000020">
    <property type="protein sequence ID" value="KAF4400103.1"/>
    <property type="molecule type" value="Genomic_DNA"/>
</dbReference>
<sequence length="221" mass="23754">AIGIGIVEKVDTSPFHSLFSAININITLNQHLCEPLYPSPPRSLRPNYYKNPFLLPPSSNPQEGTNMSTMSATARIPSHCMIKTAPQNQLATAIVKSPFALGSVKNISKSFGLKASSTSFKSSMAVYKIKLIDPDGNVNEFEAPDDSYVLDAAETAGIDLPYSCRAGACSTCAGKIESGSVDQSDGAFLDDKQLGEGFLLTCVSYPTSDCVIHTHKEHDLY</sequence>
<evidence type="ECO:0000256" key="10">
    <source>
        <dbReference type="ARBA" id="ARBA00023014"/>
    </source>
</evidence>
<evidence type="ECO:0000256" key="1">
    <source>
        <dbReference type="ARBA" id="ARBA00003532"/>
    </source>
</evidence>
<reference evidence="15 16" key="1">
    <citation type="journal article" date="2020" name="bioRxiv">
        <title>Sequence and annotation of 42 cannabis genomes reveals extensive copy number variation in cannabinoid synthesis and pathogen resistance genes.</title>
        <authorList>
            <person name="Mckernan K.J."/>
            <person name="Helbert Y."/>
            <person name="Kane L.T."/>
            <person name="Ebling H."/>
            <person name="Zhang L."/>
            <person name="Liu B."/>
            <person name="Eaton Z."/>
            <person name="Mclaughlin S."/>
            <person name="Kingan S."/>
            <person name="Baybayan P."/>
            <person name="Concepcion G."/>
            <person name="Jordan M."/>
            <person name="Riva A."/>
            <person name="Barbazuk W."/>
            <person name="Harkins T."/>
        </authorList>
    </citation>
    <scope>NUCLEOTIDE SEQUENCE [LARGE SCALE GENOMIC DNA]</scope>
    <source>
        <strain evidence="15 16">cv. Jamaican Lion 4</strain>
        <strain evidence="14">Father</strain>
        <strain evidence="13">Mother</strain>
        <tissue evidence="13">Leaf</tissue>
    </source>
</reference>
<accession>A0A7J6F8T1</accession>
<organism evidence="13 15">
    <name type="scientific">Cannabis sativa</name>
    <name type="common">Hemp</name>
    <name type="synonym">Marijuana</name>
    <dbReference type="NCBI Taxonomy" id="3483"/>
    <lineage>
        <taxon>Eukaryota</taxon>
        <taxon>Viridiplantae</taxon>
        <taxon>Streptophyta</taxon>
        <taxon>Embryophyta</taxon>
        <taxon>Tracheophyta</taxon>
        <taxon>Spermatophyta</taxon>
        <taxon>Magnoliopsida</taxon>
        <taxon>eudicotyledons</taxon>
        <taxon>Gunneridae</taxon>
        <taxon>Pentapetalae</taxon>
        <taxon>rosids</taxon>
        <taxon>fabids</taxon>
        <taxon>Rosales</taxon>
        <taxon>Cannabaceae</taxon>
        <taxon>Cannabis</taxon>
    </lineage>
</organism>
<dbReference type="InterPro" id="IPR012675">
    <property type="entry name" value="Beta-grasp_dom_sf"/>
</dbReference>
<dbReference type="AlphaFoldDB" id="A0A7J6F8T1"/>
<evidence type="ECO:0000256" key="11">
    <source>
        <dbReference type="RuleBase" id="RU364001"/>
    </source>
</evidence>
<evidence type="ECO:0000256" key="4">
    <source>
        <dbReference type="ARBA" id="ARBA00022448"/>
    </source>
</evidence>
<dbReference type="SUPFAM" id="SSF54292">
    <property type="entry name" value="2Fe-2S ferredoxin-like"/>
    <property type="match status" value="1"/>
</dbReference>
<dbReference type="PROSITE" id="PS00197">
    <property type="entry name" value="2FE2S_FER_1"/>
    <property type="match status" value="1"/>
</dbReference>
<dbReference type="GO" id="GO:0022900">
    <property type="term" value="P:electron transport chain"/>
    <property type="evidence" value="ECO:0007669"/>
    <property type="project" value="InterPro"/>
</dbReference>
<dbReference type="NCBIfam" id="TIGR02008">
    <property type="entry name" value="fdx_plant"/>
    <property type="match status" value="1"/>
</dbReference>
<dbReference type="FunFam" id="3.10.20.30:FF:000014">
    <property type="entry name" value="Ferredoxin"/>
    <property type="match status" value="1"/>
</dbReference>
<evidence type="ECO:0000313" key="13">
    <source>
        <dbReference type="EMBL" id="KAF4367133.1"/>
    </source>
</evidence>
<comment type="function">
    <text evidence="1 11">Ferredoxins are iron-sulfur proteins that transfer electrons in a wide variety of metabolic reactions.</text>
</comment>
<keyword evidence="4 11" id="KW-0813">Transport</keyword>
<keyword evidence="8 11" id="KW-0249">Electron transport</keyword>
<evidence type="ECO:0000256" key="9">
    <source>
        <dbReference type="ARBA" id="ARBA00023004"/>
    </source>
</evidence>
<dbReference type="PANTHER" id="PTHR43112:SF30">
    <property type="entry name" value="FERREDOXIN-3, CHLOROPLASTIC"/>
    <property type="match status" value="1"/>
</dbReference>
<feature type="domain" description="2Fe-2S ferredoxin-type" evidence="12">
    <location>
        <begin position="127"/>
        <end position="218"/>
    </location>
</feature>
<comment type="subcellular location">
    <subcellularLocation>
        <location evidence="2 11">Plastid</location>
        <location evidence="2 11">Chloroplast</location>
    </subcellularLocation>
</comment>
<name>A0A7J6F8T1_CANSA</name>
<gene>
    <name evidence="13" type="ORF">F8388_006441</name>
    <name evidence="14" type="ORF">G4B88_021317</name>
</gene>
<evidence type="ECO:0000313" key="15">
    <source>
        <dbReference type="Proteomes" id="UP000525078"/>
    </source>
</evidence>
<dbReference type="GO" id="GO:0009055">
    <property type="term" value="F:electron transfer activity"/>
    <property type="evidence" value="ECO:0007669"/>
    <property type="project" value="InterPro"/>
</dbReference>
<dbReference type="Proteomes" id="UP000583929">
    <property type="component" value="Unassembled WGS sequence"/>
</dbReference>
<dbReference type="InterPro" id="IPR036010">
    <property type="entry name" value="2Fe-2S_ferredoxin-like_sf"/>
</dbReference>
<dbReference type="Proteomes" id="UP000525078">
    <property type="component" value="Unassembled WGS sequence"/>
</dbReference>
<evidence type="ECO:0000256" key="2">
    <source>
        <dbReference type="ARBA" id="ARBA00004229"/>
    </source>
</evidence>
<dbReference type="InterPro" id="IPR010241">
    <property type="entry name" value="Fd_pln"/>
</dbReference>
<keyword evidence="5 11" id="KW-0150">Chloroplast</keyword>
<dbReference type="Gene3D" id="3.10.20.30">
    <property type="match status" value="1"/>
</dbReference>
<dbReference type="PROSITE" id="PS51085">
    <property type="entry name" value="2FE2S_FER_2"/>
    <property type="match status" value="1"/>
</dbReference>
<evidence type="ECO:0000256" key="5">
    <source>
        <dbReference type="ARBA" id="ARBA00022528"/>
    </source>
</evidence>
<dbReference type="Pfam" id="PF00111">
    <property type="entry name" value="Fer2"/>
    <property type="match status" value="1"/>
</dbReference>
<dbReference type="PANTHER" id="PTHR43112">
    <property type="entry name" value="FERREDOXIN"/>
    <property type="match status" value="1"/>
</dbReference>
<dbReference type="GO" id="GO:0051537">
    <property type="term" value="F:2 iron, 2 sulfur cluster binding"/>
    <property type="evidence" value="ECO:0007669"/>
    <property type="project" value="UniProtKB-KW"/>
</dbReference>
<keyword evidence="7 11" id="KW-0479">Metal-binding</keyword>